<dbReference type="Proteomes" id="UP000646827">
    <property type="component" value="Unassembled WGS sequence"/>
</dbReference>
<gene>
    <name evidence="2" type="ORF">INT45_008742</name>
</gene>
<dbReference type="AlphaFoldDB" id="A0A8H7S2Z1"/>
<feature type="compositionally biased region" description="Acidic residues" evidence="1">
    <location>
        <begin position="327"/>
        <end position="404"/>
    </location>
</feature>
<accession>A0A8H7S2Z1</accession>
<comment type="caution">
    <text evidence="2">The sequence shown here is derived from an EMBL/GenBank/DDBJ whole genome shotgun (WGS) entry which is preliminary data.</text>
</comment>
<proteinExistence type="predicted"/>
<feature type="region of interest" description="Disordered" evidence="1">
    <location>
        <begin position="314"/>
        <end position="404"/>
    </location>
</feature>
<evidence type="ECO:0000313" key="2">
    <source>
        <dbReference type="EMBL" id="KAG2220561.1"/>
    </source>
</evidence>
<organism evidence="2 3">
    <name type="scientific">Circinella minor</name>
    <dbReference type="NCBI Taxonomy" id="1195481"/>
    <lineage>
        <taxon>Eukaryota</taxon>
        <taxon>Fungi</taxon>
        <taxon>Fungi incertae sedis</taxon>
        <taxon>Mucoromycota</taxon>
        <taxon>Mucoromycotina</taxon>
        <taxon>Mucoromycetes</taxon>
        <taxon>Mucorales</taxon>
        <taxon>Lichtheimiaceae</taxon>
        <taxon>Circinella</taxon>
    </lineage>
</organism>
<keyword evidence="3" id="KW-1185">Reference proteome</keyword>
<name>A0A8H7S2Z1_9FUNG</name>
<sequence>MSKELRSFIKQQKKVFIKINKAALDDIDKEVDESTSKKKSGKRKKSVIKKNTATAKKRKINTDSNVAVSFLKRYRNTNKGKKTKYFQMITKNYIIDTTDTSQGSQANCFSEELNKYLQDYKKPVHIIKPKNTSIITSFEKKTKSFSVAYMKKFLKSLHTPKNSRERRYYNIYRNIIEMHVYKEYLFKPQTVALYSEQDFIIKFWCYVFEEIFSNSGLSFHWGDTHPKRAKNEKMKMKIDLRVLSTMNTKQPDLSVGEFAKKAIPTAKFMSSNTLKSSIETVKSICMNLKKAIKANNLKINTNKMTNILENQEEQINDLNLPGMVWPSDDEEESEEDDQDDQDESEEENEENDGDESEEDDEDESEEDDEDESEENNGDESEEESEENEDTDDDISDDNIIDNNK</sequence>
<dbReference type="OrthoDB" id="2211768at2759"/>
<feature type="region of interest" description="Disordered" evidence="1">
    <location>
        <begin position="29"/>
        <end position="55"/>
    </location>
</feature>
<evidence type="ECO:0000256" key="1">
    <source>
        <dbReference type="SAM" id="MobiDB-lite"/>
    </source>
</evidence>
<dbReference type="EMBL" id="JAEPRB010000136">
    <property type="protein sequence ID" value="KAG2220561.1"/>
    <property type="molecule type" value="Genomic_DNA"/>
</dbReference>
<protein>
    <submittedName>
        <fullName evidence="2">Uncharacterized protein</fullName>
    </submittedName>
</protein>
<feature type="compositionally biased region" description="Basic residues" evidence="1">
    <location>
        <begin position="37"/>
        <end position="48"/>
    </location>
</feature>
<evidence type="ECO:0000313" key="3">
    <source>
        <dbReference type="Proteomes" id="UP000646827"/>
    </source>
</evidence>
<reference evidence="2 3" key="1">
    <citation type="submission" date="2020-12" db="EMBL/GenBank/DDBJ databases">
        <title>Metabolic potential, ecology and presence of endohyphal bacteria is reflected in genomic diversity of Mucoromycotina.</title>
        <authorList>
            <person name="Muszewska A."/>
            <person name="Okrasinska A."/>
            <person name="Steczkiewicz K."/>
            <person name="Drgas O."/>
            <person name="Orlowska M."/>
            <person name="Perlinska-Lenart U."/>
            <person name="Aleksandrzak-Piekarczyk T."/>
            <person name="Szatraj K."/>
            <person name="Zielenkiewicz U."/>
            <person name="Pilsyk S."/>
            <person name="Malc E."/>
            <person name="Mieczkowski P."/>
            <person name="Kruszewska J.S."/>
            <person name="Biernat P."/>
            <person name="Pawlowska J."/>
        </authorList>
    </citation>
    <scope>NUCLEOTIDE SEQUENCE [LARGE SCALE GENOMIC DNA]</scope>
    <source>
        <strain evidence="2 3">CBS 142.35</strain>
    </source>
</reference>